<dbReference type="PROSITE" id="PS00130">
    <property type="entry name" value="U_DNA_GLYCOSYLASE"/>
    <property type="match status" value="1"/>
</dbReference>
<comment type="caution">
    <text evidence="12">The sequence shown here is derived from an EMBL/GenBank/DDBJ whole genome shotgun (WGS) entry which is preliminary data.</text>
</comment>
<dbReference type="GO" id="GO:0004844">
    <property type="term" value="F:uracil DNA N-glycosylase activity"/>
    <property type="evidence" value="ECO:0007669"/>
    <property type="project" value="UniProtKB-UniRule"/>
</dbReference>
<dbReference type="InterPro" id="IPR002043">
    <property type="entry name" value="UDG_fam1"/>
</dbReference>
<keyword evidence="2 7" id="KW-0227">DNA damage</keyword>
<evidence type="ECO:0000256" key="8">
    <source>
        <dbReference type="PROSITE-ProRule" id="PRU10072"/>
    </source>
</evidence>
<keyword evidence="3 7" id="KW-0378">Hydrolase</keyword>
<evidence type="ECO:0000256" key="9">
    <source>
        <dbReference type="RuleBase" id="RU003780"/>
    </source>
</evidence>
<evidence type="ECO:0000256" key="3">
    <source>
        <dbReference type="ARBA" id="ARBA00022801"/>
    </source>
</evidence>
<evidence type="ECO:0000256" key="7">
    <source>
        <dbReference type="HAMAP-Rule" id="MF_03166"/>
    </source>
</evidence>
<dbReference type="PANTHER" id="PTHR11264">
    <property type="entry name" value="URACIL-DNA GLYCOSYLASE"/>
    <property type="match status" value="1"/>
</dbReference>
<evidence type="ECO:0000313" key="13">
    <source>
        <dbReference type="Proteomes" id="UP000242146"/>
    </source>
</evidence>
<feature type="region of interest" description="Disordered" evidence="10">
    <location>
        <begin position="23"/>
        <end position="44"/>
    </location>
</feature>
<comment type="catalytic activity">
    <reaction evidence="7 9">
        <text>Hydrolyzes single-stranded DNA or mismatched double-stranded DNA and polynucleotides, releasing free uracil.</text>
        <dbReference type="EC" id="3.2.2.27"/>
    </reaction>
</comment>
<keyword evidence="6 7" id="KW-0539">Nucleus</keyword>
<dbReference type="EMBL" id="MCGT01000012">
    <property type="protein sequence ID" value="ORX55002.1"/>
    <property type="molecule type" value="Genomic_DNA"/>
</dbReference>
<dbReference type="GO" id="GO:0005634">
    <property type="term" value="C:nucleus"/>
    <property type="evidence" value="ECO:0007669"/>
    <property type="project" value="UniProtKB-SubCell"/>
</dbReference>
<feature type="domain" description="Uracil-DNA glycosylase-like" evidence="11">
    <location>
        <begin position="126"/>
        <end position="287"/>
    </location>
</feature>
<keyword evidence="5 7" id="KW-0234">DNA repair</keyword>
<dbReference type="NCBIfam" id="TIGR00628">
    <property type="entry name" value="ung"/>
    <property type="match status" value="1"/>
</dbReference>
<dbReference type="NCBIfam" id="NF003592">
    <property type="entry name" value="PRK05254.1-5"/>
    <property type="match status" value="1"/>
</dbReference>
<dbReference type="PANTHER" id="PTHR11264:SF0">
    <property type="entry name" value="URACIL-DNA GLYCOSYLASE"/>
    <property type="match status" value="1"/>
</dbReference>
<dbReference type="STRING" id="101127.A0A1X2GJ26"/>
<dbReference type="OrthoDB" id="10031947at2759"/>
<evidence type="ECO:0000313" key="12">
    <source>
        <dbReference type="EMBL" id="ORX55002.1"/>
    </source>
</evidence>
<keyword evidence="4 7" id="KW-0496">Mitochondrion</keyword>
<reference evidence="12 13" key="1">
    <citation type="submission" date="2016-07" db="EMBL/GenBank/DDBJ databases">
        <title>Pervasive Adenine N6-methylation of Active Genes in Fungi.</title>
        <authorList>
            <consortium name="DOE Joint Genome Institute"/>
            <person name="Mondo S.J."/>
            <person name="Dannebaum R.O."/>
            <person name="Kuo R.C."/>
            <person name="Labutti K."/>
            <person name="Haridas S."/>
            <person name="Kuo A."/>
            <person name="Salamov A."/>
            <person name="Ahrendt S.R."/>
            <person name="Lipzen A."/>
            <person name="Sullivan W."/>
            <person name="Andreopoulos W.B."/>
            <person name="Clum A."/>
            <person name="Lindquist E."/>
            <person name="Daum C."/>
            <person name="Ramamoorthy G.K."/>
            <person name="Gryganskyi A."/>
            <person name="Culley D."/>
            <person name="Magnuson J.K."/>
            <person name="James T.Y."/>
            <person name="O'Malley M.A."/>
            <person name="Stajich J.E."/>
            <person name="Spatafora J.W."/>
            <person name="Visel A."/>
            <person name="Grigoriev I.V."/>
        </authorList>
    </citation>
    <scope>NUCLEOTIDE SEQUENCE [LARGE SCALE GENOMIC DNA]</scope>
    <source>
        <strain evidence="12 13">NRRL 3301</strain>
    </source>
</reference>
<dbReference type="SMART" id="SM00986">
    <property type="entry name" value="UDG"/>
    <property type="match status" value="1"/>
</dbReference>
<feature type="compositionally biased region" description="Polar residues" evidence="10">
    <location>
        <begin position="34"/>
        <end position="44"/>
    </location>
</feature>
<dbReference type="InterPro" id="IPR018085">
    <property type="entry name" value="Ura-DNA_Glyclase_AS"/>
</dbReference>
<dbReference type="FunFam" id="3.40.470.10:FF:000007">
    <property type="entry name" value="Uracil-DNA glycosylase"/>
    <property type="match status" value="1"/>
</dbReference>
<dbReference type="GO" id="GO:0097510">
    <property type="term" value="P:base-excision repair, AP site formation via deaminated base removal"/>
    <property type="evidence" value="ECO:0007669"/>
    <property type="project" value="TreeGrafter"/>
</dbReference>
<dbReference type="InterPro" id="IPR005122">
    <property type="entry name" value="Uracil-DNA_glycosylase-like"/>
</dbReference>
<dbReference type="InterPro" id="IPR036895">
    <property type="entry name" value="Uracil-DNA_glycosylase-like_sf"/>
</dbReference>
<dbReference type="AlphaFoldDB" id="A0A1X2GJ26"/>
<feature type="active site" description="Proton acceptor" evidence="7 8">
    <location>
        <position position="141"/>
    </location>
</feature>
<dbReference type="Proteomes" id="UP000242146">
    <property type="component" value="Unassembled WGS sequence"/>
</dbReference>
<name>A0A1X2GJ26_9FUNG</name>
<evidence type="ECO:0000256" key="10">
    <source>
        <dbReference type="SAM" id="MobiDB-lite"/>
    </source>
</evidence>
<accession>A0A1X2GJ26</accession>
<comment type="subcellular location">
    <subcellularLocation>
        <location evidence="7">Mitochondrion</location>
    </subcellularLocation>
    <subcellularLocation>
        <location evidence="7">Nucleus</location>
    </subcellularLocation>
</comment>
<evidence type="ECO:0000259" key="11">
    <source>
        <dbReference type="SMART" id="SM00986"/>
    </source>
</evidence>
<evidence type="ECO:0000256" key="5">
    <source>
        <dbReference type="ARBA" id="ARBA00023204"/>
    </source>
</evidence>
<keyword evidence="13" id="KW-1185">Reference proteome</keyword>
<dbReference type="NCBIfam" id="NF003589">
    <property type="entry name" value="PRK05254.1-2"/>
    <property type="match status" value="1"/>
</dbReference>
<dbReference type="NCBIfam" id="NF003588">
    <property type="entry name" value="PRK05254.1-1"/>
    <property type="match status" value="1"/>
</dbReference>
<proteinExistence type="inferred from homology"/>
<sequence>MGIKRTNEDSVVNDSKKKKQATLFSMFKPKAPANETTSKNENAVDTLSVSTNVSPESASDLFASESNENKALLELEITSMQYDWLKALRKEVTKPGFLKLKKFLEQEKKDKQTIYPPENQIYSWSHYTSPGRVRVVILGQDPYHGPGQAHGLCFSVVKGVKTPPSLVNIYKGVQTDYPDFKKPDHGYLENWAKQGVLMLNTSLTVRRGQAASHSDKGWEPFTDAIIDYLNTKKANIVFMLWGSHAQKKGAKIDKKKHCILKAVHPSPLSAHRGFFDAHHFKKANDFLEERGLPAIDWNTLV</sequence>
<organism evidence="12 13">
    <name type="scientific">Hesseltinella vesiculosa</name>
    <dbReference type="NCBI Taxonomy" id="101127"/>
    <lineage>
        <taxon>Eukaryota</taxon>
        <taxon>Fungi</taxon>
        <taxon>Fungi incertae sedis</taxon>
        <taxon>Mucoromycota</taxon>
        <taxon>Mucoromycotina</taxon>
        <taxon>Mucoromycetes</taxon>
        <taxon>Mucorales</taxon>
        <taxon>Cunninghamellaceae</taxon>
        <taxon>Hesseltinella</taxon>
    </lineage>
</organism>
<evidence type="ECO:0000256" key="2">
    <source>
        <dbReference type="ARBA" id="ARBA00022763"/>
    </source>
</evidence>
<evidence type="ECO:0000256" key="1">
    <source>
        <dbReference type="ARBA" id="ARBA00008184"/>
    </source>
</evidence>
<comment type="similarity">
    <text evidence="1 7 9">Belongs to the uracil-DNA glycosylase (UDG) superfamily. UNG family.</text>
</comment>
<dbReference type="GO" id="GO:0005739">
    <property type="term" value="C:mitochondrion"/>
    <property type="evidence" value="ECO:0007669"/>
    <property type="project" value="UniProtKB-SubCell"/>
</dbReference>
<evidence type="ECO:0000256" key="6">
    <source>
        <dbReference type="ARBA" id="ARBA00023242"/>
    </source>
</evidence>
<comment type="function">
    <text evidence="7 9">Excises uracil residues from the DNA which can arise as a result of misincorporation of dUMP residues by DNA polymerase or due to deamination of cytosine.</text>
</comment>
<protein>
    <recommendedName>
        <fullName evidence="7 9">Uracil-DNA glycosylase</fullName>
        <shortName evidence="7">UDG</shortName>
        <ecNumber evidence="7 9">3.2.2.27</ecNumber>
    </recommendedName>
</protein>
<dbReference type="SMART" id="SM00987">
    <property type="entry name" value="UreE_C"/>
    <property type="match status" value="1"/>
</dbReference>
<gene>
    <name evidence="7" type="primary">UNG1</name>
    <name evidence="12" type="ORF">DM01DRAFT_1335296</name>
</gene>
<dbReference type="HAMAP" id="MF_00148">
    <property type="entry name" value="UDG"/>
    <property type="match status" value="1"/>
</dbReference>
<dbReference type="Gene3D" id="3.40.470.10">
    <property type="entry name" value="Uracil-DNA glycosylase-like domain"/>
    <property type="match status" value="1"/>
</dbReference>
<evidence type="ECO:0000256" key="4">
    <source>
        <dbReference type="ARBA" id="ARBA00023128"/>
    </source>
</evidence>
<dbReference type="Pfam" id="PF03167">
    <property type="entry name" value="UDG"/>
    <property type="match status" value="1"/>
</dbReference>
<dbReference type="EC" id="3.2.2.27" evidence="7 9"/>
<dbReference type="NCBIfam" id="NF003591">
    <property type="entry name" value="PRK05254.1-4"/>
    <property type="match status" value="1"/>
</dbReference>
<dbReference type="CDD" id="cd10027">
    <property type="entry name" value="UDG-F1-like"/>
    <property type="match status" value="1"/>
</dbReference>
<dbReference type="SUPFAM" id="SSF52141">
    <property type="entry name" value="Uracil-DNA glycosylase-like"/>
    <property type="match status" value="1"/>
</dbReference>